<dbReference type="STRING" id="74557.A0A1W0A773"/>
<dbReference type="SUPFAM" id="SSF52799">
    <property type="entry name" value="(Phosphotyrosine protein) phosphatases II"/>
    <property type="match status" value="1"/>
</dbReference>
<dbReference type="EMBL" id="JNBS01000371">
    <property type="protein sequence ID" value="OQS06144.1"/>
    <property type="molecule type" value="Genomic_DNA"/>
</dbReference>
<dbReference type="InterPro" id="IPR000340">
    <property type="entry name" value="Dual-sp_phosphatase_cat-dom"/>
</dbReference>
<reference evidence="4 5" key="1">
    <citation type="journal article" date="2014" name="Genome Biol. Evol.">
        <title>The secreted proteins of Achlya hypogyna and Thraustotheca clavata identify the ancestral oomycete secretome and reveal gene acquisitions by horizontal gene transfer.</title>
        <authorList>
            <person name="Misner I."/>
            <person name="Blouin N."/>
            <person name="Leonard G."/>
            <person name="Richards T.A."/>
            <person name="Lane C.E."/>
        </authorList>
    </citation>
    <scope>NUCLEOTIDE SEQUENCE [LARGE SCALE GENOMIC DNA]</scope>
    <source>
        <strain evidence="4 5">ATCC 34112</strain>
    </source>
</reference>
<dbReference type="PANTHER" id="PTHR46653">
    <property type="entry name" value="SPECIFICITY PROTEIN PHOSPHATASE, PUTATIVE-RELATED"/>
    <property type="match status" value="1"/>
</dbReference>
<feature type="domain" description="Tyrosine-protein phosphatase" evidence="2">
    <location>
        <begin position="1"/>
        <end position="148"/>
    </location>
</feature>
<dbReference type="OrthoDB" id="10252009at2759"/>
<evidence type="ECO:0000259" key="2">
    <source>
        <dbReference type="PROSITE" id="PS50054"/>
    </source>
</evidence>
<dbReference type="PROSITE" id="PS50056">
    <property type="entry name" value="TYR_PHOSPHATASE_2"/>
    <property type="match status" value="1"/>
</dbReference>
<comment type="caution">
    <text evidence="4">The sequence shown here is derived from an EMBL/GenBank/DDBJ whole genome shotgun (WGS) entry which is preliminary data.</text>
</comment>
<feature type="compositionally biased region" description="Polar residues" evidence="1">
    <location>
        <begin position="352"/>
        <end position="361"/>
    </location>
</feature>
<feature type="compositionally biased region" description="Polar residues" evidence="1">
    <location>
        <begin position="412"/>
        <end position="425"/>
    </location>
</feature>
<organism evidence="4 5">
    <name type="scientific">Thraustotheca clavata</name>
    <dbReference type="NCBI Taxonomy" id="74557"/>
    <lineage>
        <taxon>Eukaryota</taxon>
        <taxon>Sar</taxon>
        <taxon>Stramenopiles</taxon>
        <taxon>Oomycota</taxon>
        <taxon>Saprolegniomycetes</taxon>
        <taxon>Saprolegniales</taxon>
        <taxon>Achlyaceae</taxon>
        <taxon>Thraustotheca</taxon>
    </lineage>
</organism>
<feature type="domain" description="Tyrosine specific protein phosphatases" evidence="3">
    <location>
        <begin position="69"/>
        <end position="126"/>
    </location>
</feature>
<feature type="region of interest" description="Disordered" evidence="1">
    <location>
        <begin position="457"/>
        <end position="505"/>
    </location>
</feature>
<name>A0A1W0A773_9STRA</name>
<feature type="region of interest" description="Disordered" evidence="1">
    <location>
        <begin position="323"/>
        <end position="376"/>
    </location>
</feature>
<dbReference type="InterPro" id="IPR020422">
    <property type="entry name" value="TYR_PHOSPHATASE_DUAL_dom"/>
</dbReference>
<dbReference type="SMART" id="SM00195">
    <property type="entry name" value="DSPc"/>
    <property type="match status" value="1"/>
</dbReference>
<keyword evidence="5" id="KW-1185">Reference proteome</keyword>
<accession>A0A1W0A773</accession>
<dbReference type="CDD" id="cd14498">
    <property type="entry name" value="DSP"/>
    <property type="match status" value="1"/>
</dbReference>
<evidence type="ECO:0000313" key="5">
    <source>
        <dbReference type="Proteomes" id="UP000243217"/>
    </source>
</evidence>
<feature type="region of interest" description="Disordered" evidence="1">
    <location>
        <begin position="265"/>
        <end position="284"/>
    </location>
</feature>
<dbReference type="InterPro" id="IPR000387">
    <property type="entry name" value="Tyr_Pase_dom"/>
</dbReference>
<feature type="region of interest" description="Disordered" evidence="1">
    <location>
        <begin position="403"/>
        <end position="435"/>
    </location>
</feature>
<dbReference type="PROSITE" id="PS50054">
    <property type="entry name" value="TYR_PHOSPHATASE_DUAL"/>
    <property type="match status" value="1"/>
</dbReference>
<feature type="compositionally biased region" description="Polar residues" evidence="1">
    <location>
        <begin position="488"/>
        <end position="498"/>
    </location>
</feature>
<sequence length="505" mass="57460">MSTKINNGLFMGDVDAAQDAEFISLNGIEFIVNCVSREVPNVYEGDGIEYMMCDMAEDPECVLFDLRNQNFVDLVQFIENAMEQSHSLLVHSMDGLSRSPCVMMSYLMVKYLWSLDKAFDYVKMKRADINPHHGYLEQLSSLDLQLQKKYGSCVPDKKRNDWDPLYTDPKSDELVLVNTYLNVISTSTQINEIINPKGSSKKKQLQWLDLCPHLRKLHPNYDFSKLERPPSASYSSLSAGNGWIDLEPPGIDNRPVTEVDLTISDEESDHEQHHKPDSWDLSYSDPGIGHDMDSKQCKYQYKDSIHVAIDDRDDEIYKPQTIAQRHRSIPSHHVTKSVVKSSNKKMDDEDLQSQNQHSPTLDNPPRYLQHTKSSRNAKLVKLPQEFKNRRSSMPIKTDAETFRYTDKPPTKLPSTGKSMTTSTVKQRPRTAPISKSTKGSLMQNVMKTKGTNAINPIQVTSTKPRPPQGRAPVYGWGEKKAPKKTEVKPTSTRQTGNRVTPAKWR</sequence>
<proteinExistence type="predicted"/>
<protein>
    <recommendedName>
        <fullName evidence="6">Tyrosine-protein phosphatase domain-containing protein</fullName>
    </recommendedName>
</protein>
<dbReference type="PANTHER" id="PTHR46653:SF1">
    <property type="entry name" value="SPECIFICITY PROTEIN PHOSPHATASE, PUTATIVE-RELATED"/>
    <property type="match status" value="1"/>
</dbReference>
<evidence type="ECO:0000313" key="4">
    <source>
        <dbReference type="EMBL" id="OQS06144.1"/>
    </source>
</evidence>
<dbReference type="InterPro" id="IPR029021">
    <property type="entry name" value="Prot-tyrosine_phosphatase-like"/>
</dbReference>
<dbReference type="AlphaFoldDB" id="A0A1W0A773"/>
<evidence type="ECO:0000256" key="1">
    <source>
        <dbReference type="SAM" id="MobiDB-lite"/>
    </source>
</evidence>
<feature type="compositionally biased region" description="Basic and acidic residues" evidence="1">
    <location>
        <begin position="477"/>
        <end position="487"/>
    </location>
</feature>
<gene>
    <name evidence="4" type="ORF">THRCLA_01802</name>
</gene>
<feature type="compositionally biased region" description="Basic residues" evidence="1">
    <location>
        <begin position="324"/>
        <end position="335"/>
    </location>
</feature>
<evidence type="ECO:0000259" key="3">
    <source>
        <dbReference type="PROSITE" id="PS50056"/>
    </source>
</evidence>
<dbReference type="Proteomes" id="UP000243217">
    <property type="component" value="Unassembled WGS sequence"/>
</dbReference>
<dbReference type="Gene3D" id="3.90.190.10">
    <property type="entry name" value="Protein tyrosine phosphatase superfamily"/>
    <property type="match status" value="1"/>
</dbReference>
<evidence type="ECO:0008006" key="6">
    <source>
        <dbReference type="Google" id="ProtNLM"/>
    </source>
</evidence>
<dbReference type="Pfam" id="PF00782">
    <property type="entry name" value="DSPc"/>
    <property type="match status" value="1"/>
</dbReference>